<dbReference type="PANTHER" id="PTHR34801">
    <property type="entry name" value="EXPRESSED PROTEIN"/>
    <property type="match status" value="1"/>
</dbReference>
<protein>
    <submittedName>
        <fullName evidence="1">DUF1499 domain-containing protein</fullName>
    </submittedName>
</protein>
<organism evidence="1 2">
    <name type="scientific">Photobacterium sanctipauli</name>
    <dbReference type="NCBI Taxonomy" id="1342794"/>
    <lineage>
        <taxon>Bacteria</taxon>
        <taxon>Pseudomonadati</taxon>
        <taxon>Pseudomonadota</taxon>
        <taxon>Gammaproteobacteria</taxon>
        <taxon>Vibrionales</taxon>
        <taxon>Vibrionaceae</taxon>
        <taxon>Photobacterium</taxon>
    </lineage>
</organism>
<dbReference type="Proteomes" id="UP000241771">
    <property type="component" value="Unassembled WGS sequence"/>
</dbReference>
<dbReference type="PROSITE" id="PS51257">
    <property type="entry name" value="PROKAR_LIPOPROTEIN"/>
    <property type="match status" value="1"/>
</dbReference>
<gene>
    <name evidence="1" type="ORF">C9I98_11795</name>
</gene>
<dbReference type="EMBL" id="PYMA01000006">
    <property type="protein sequence ID" value="PSW19588.1"/>
    <property type="molecule type" value="Genomic_DNA"/>
</dbReference>
<proteinExistence type="predicted"/>
<name>A0A2T3NTK5_9GAMM</name>
<dbReference type="Pfam" id="PF07386">
    <property type="entry name" value="DUF1499"/>
    <property type="match status" value="1"/>
</dbReference>
<dbReference type="AlphaFoldDB" id="A0A2T3NTK5"/>
<comment type="caution">
    <text evidence="1">The sequence shown here is derived from an EMBL/GenBank/DDBJ whole genome shotgun (WGS) entry which is preliminary data.</text>
</comment>
<reference evidence="1 2" key="1">
    <citation type="submission" date="2018-01" db="EMBL/GenBank/DDBJ databases">
        <title>Whole genome sequencing of Histamine producing bacteria.</title>
        <authorList>
            <person name="Butler K."/>
        </authorList>
    </citation>
    <scope>NUCLEOTIDE SEQUENCE [LARGE SCALE GENOMIC DNA]</scope>
    <source>
        <strain evidence="1 2">DSM 100436</strain>
    </source>
</reference>
<evidence type="ECO:0000313" key="2">
    <source>
        <dbReference type="Proteomes" id="UP000241771"/>
    </source>
</evidence>
<keyword evidence="2" id="KW-1185">Reference proteome</keyword>
<dbReference type="PIRSF" id="PIRSF026426">
    <property type="entry name" value="DUF1499"/>
    <property type="match status" value="1"/>
</dbReference>
<accession>A0A2T3NTK5</accession>
<dbReference type="RefSeq" id="WP_107272015.1">
    <property type="nucleotide sequence ID" value="NZ_PYMA01000006.1"/>
</dbReference>
<dbReference type="PANTHER" id="PTHR34801:SF6">
    <property type="entry name" value="SLL1620 PROTEIN"/>
    <property type="match status" value="1"/>
</dbReference>
<sequence>MTHFHYRYIGIALLSTALIGCSDSSSQANTDADSLSRYRIDQICGEKPNCVSTLDTREDHYLAPYELTQSNSTSWDKIKQLALTLPGVALAEEKEGYFRLESTSKVFKFVDDFEVKLLEQQLEVRSESRVGYSDFGVNRERAEQFRQRLEQADYIQKSE</sequence>
<dbReference type="InterPro" id="IPR010865">
    <property type="entry name" value="DUF1499"/>
</dbReference>
<evidence type="ECO:0000313" key="1">
    <source>
        <dbReference type="EMBL" id="PSW19588.1"/>
    </source>
</evidence>